<feature type="compositionally biased region" description="Acidic residues" evidence="1">
    <location>
        <begin position="27"/>
        <end position="37"/>
    </location>
</feature>
<accession>A0A811Z115</accession>
<keyword evidence="2" id="KW-1133">Transmembrane helix</keyword>
<sequence length="179" mass="20763">MGLTNKSEGEQQLTPNNSDTSNNSDAPIEEQGEEIQQPEERTPGGQRTRRANTQPSRCQLHSHRTPATSTNRTINLFGVLPWPIQWFASPYQLPAIFQFYPEFLLVVKEDFHNMFHCLKAHIKDIGLPIIIHFSVVSTLHSHLPFLPILLFLYFFILFILLFLILLIILFILIFFFNKQ</sequence>
<feature type="region of interest" description="Disordered" evidence="1">
    <location>
        <begin position="1"/>
        <end position="66"/>
    </location>
</feature>
<dbReference type="Proteomes" id="UP000645828">
    <property type="component" value="Unassembled WGS sequence"/>
</dbReference>
<evidence type="ECO:0000256" key="1">
    <source>
        <dbReference type="SAM" id="MobiDB-lite"/>
    </source>
</evidence>
<protein>
    <submittedName>
        <fullName evidence="3">(raccoon dog) hypothetical protein</fullName>
    </submittedName>
</protein>
<gene>
    <name evidence="3" type="ORF">NYPRO_LOCUS15273</name>
</gene>
<feature type="compositionally biased region" description="Low complexity" evidence="1">
    <location>
        <begin position="16"/>
        <end position="25"/>
    </location>
</feature>
<evidence type="ECO:0000313" key="4">
    <source>
        <dbReference type="Proteomes" id="UP000645828"/>
    </source>
</evidence>
<reference evidence="3" key="1">
    <citation type="submission" date="2020-12" db="EMBL/GenBank/DDBJ databases">
        <authorList>
            <consortium name="Molecular Ecology Group"/>
        </authorList>
    </citation>
    <scope>NUCLEOTIDE SEQUENCE</scope>
    <source>
        <strain evidence="3">TBG_1078</strain>
    </source>
</reference>
<feature type="transmembrane region" description="Helical" evidence="2">
    <location>
        <begin position="151"/>
        <end position="176"/>
    </location>
</feature>
<proteinExistence type="predicted"/>
<keyword evidence="4" id="KW-1185">Reference proteome</keyword>
<keyword evidence="2" id="KW-0812">Transmembrane</keyword>
<keyword evidence="2" id="KW-0472">Membrane</keyword>
<organism evidence="3 4">
    <name type="scientific">Nyctereutes procyonoides</name>
    <name type="common">Raccoon dog</name>
    <name type="synonym">Canis procyonoides</name>
    <dbReference type="NCBI Taxonomy" id="34880"/>
    <lineage>
        <taxon>Eukaryota</taxon>
        <taxon>Metazoa</taxon>
        <taxon>Chordata</taxon>
        <taxon>Craniata</taxon>
        <taxon>Vertebrata</taxon>
        <taxon>Euteleostomi</taxon>
        <taxon>Mammalia</taxon>
        <taxon>Eutheria</taxon>
        <taxon>Laurasiatheria</taxon>
        <taxon>Carnivora</taxon>
        <taxon>Caniformia</taxon>
        <taxon>Canidae</taxon>
        <taxon>Nyctereutes</taxon>
    </lineage>
</organism>
<dbReference type="EMBL" id="CAJHUB010000754">
    <property type="protein sequence ID" value="CAD7682481.1"/>
    <property type="molecule type" value="Genomic_DNA"/>
</dbReference>
<name>A0A811Z115_NYCPR</name>
<feature type="compositionally biased region" description="Polar residues" evidence="1">
    <location>
        <begin position="51"/>
        <end position="66"/>
    </location>
</feature>
<comment type="caution">
    <text evidence="3">The sequence shown here is derived from an EMBL/GenBank/DDBJ whole genome shotgun (WGS) entry which is preliminary data.</text>
</comment>
<dbReference type="AlphaFoldDB" id="A0A811Z115"/>
<feature type="compositionally biased region" description="Polar residues" evidence="1">
    <location>
        <begin position="1"/>
        <end position="15"/>
    </location>
</feature>
<evidence type="ECO:0000313" key="3">
    <source>
        <dbReference type="EMBL" id="CAD7682481.1"/>
    </source>
</evidence>
<evidence type="ECO:0000256" key="2">
    <source>
        <dbReference type="SAM" id="Phobius"/>
    </source>
</evidence>